<dbReference type="AlphaFoldDB" id="A0A379T2F4"/>
<accession>A0A379T2F4</accession>
<proteinExistence type="predicted"/>
<evidence type="ECO:0000313" key="1">
    <source>
        <dbReference type="EMBL" id="SUG34704.1"/>
    </source>
</evidence>
<dbReference type="Proteomes" id="UP000254762">
    <property type="component" value="Unassembled WGS sequence"/>
</dbReference>
<organism evidence="1 2">
    <name type="scientific">Salmonella enterica subsp. arizonae</name>
    <dbReference type="NCBI Taxonomy" id="59203"/>
    <lineage>
        <taxon>Bacteria</taxon>
        <taxon>Pseudomonadati</taxon>
        <taxon>Pseudomonadota</taxon>
        <taxon>Gammaproteobacteria</taxon>
        <taxon>Enterobacterales</taxon>
        <taxon>Enterobacteriaceae</taxon>
        <taxon>Salmonella</taxon>
    </lineage>
</organism>
<protein>
    <submittedName>
        <fullName evidence="1">Uncharacterized protein</fullName>
    </submittedName>
</protein>
<reference evidence="1 2" key="1">
    <citation type="submission" date="2018-06" db="EMBL/GenBank/DDBJ databases">
        <authorList>
            <consortium name="Pathogen Informatics"/>
            <person name="Doyle S."/>
        </authorList>
    </citation>
    <scope>NUCLEOTIDE SEQUENCE [LARGE SCALE GENOMIC DNA]</scope>
    <source>
        <strain evidence="1 2">NCTC7304</strain>
    </source>
</reference>
<gene>
    <name evidence="1" type="ORF">NCTC7304_04231</name>
</gene>
<dbReference type="EMBL" id="UGXD01000002">
    <property type="protein sequence ID" value="SUG34704.1"/>
    <property type="molecule type" value="Genomic_DNA"/>
</dbReference>
<evidence type="ECO:0000313" key="2">
    <source>
        <dbReference type="Proteomes" id="UP000254762"/>
    </source>
</evidence>
<name>A0A379T2F4_SALER</name>
<sequence length="239" mass="26134">MFSALLGGLDESLIQLCADLPFGVTLLTDASDPEEHLQKAFSAAWIQHFGLTLSAPLLTILNTRSFSSVEERIKTPTLDVELLLVHQTQGGDVYSDALAALLLTSDDVATKYRFDHHARLLRPMSIEPTEDLSLAFDTFLSTQSQAIKTDVLLGDGTAWGKVFSTLLGSAKNYEGHWKPQQCHWLEEYAGRSGPFSPWIMAAVASDTVALTGNCLMLSDNKKQRFMNIVTTGEQANGKG</sequence>